<organism evidence="3 4">
    <name type="scientific">Saccharothrix variisporea</name>
    <dbReference type="NCBI Taxonomy" id="543527"/>
    <lineage>
        <taxon>Bacteria</taxon>
        <taxon>Bacillati</taxon>
        <taxon>Actinomycetota</taxon>
        <taxon>Actinomycetes</taxon>
        <taxon>Pseudonocardiales</taxon>
        <taxon>Pseudonocardiaceae</taxon>
        <taxon>Saccharothrix</taxon>
    </lineage>
</organism>
<reference evidence="3 4" key="1">
    <citation type="submission" date="2018-10" db="EMBL/GenBank/DDBJ databases">
        <title>Sequencing the genomes of 1000 actinobacteria strains.</title>
        <authorList>
            <person name="Klenk H.-P."/>
        </authorList>
    </citation>
    <scope>NUCLEOTIDE SEQUENCE [LARGE SCALE GENOMIC DNA]</scope>
    <source>
        <strain evidence="3 4">DSM 43911</strain>
    </source>
</reference>
<evidence type="ECO:0000313" key="3">
    <source>
        <dbReference type="EMBL" id="RKT74311.1"/>
    </source>
</evidence>
<proteinExistence type="predicted"/>
<gene>
    <name evidence="3" type="ORF">DFJ66_7655</name>
</gene>
<sequence length="319" mass="34653">MGSLDLGQWGPSLSPDRDVPFGSSLDPVRSDERKDGGMATERLRLEDGAELNLVRSGTPDAEVTVVLAHGYALDHRSWHRVIRELPESVAVIAYDHRGHGESTPATRETATIEQLGDDLGELIERLVPSGQVVVAGHSMGGMAAMALAERRPRLYRQRVAGLVFVSTAASGMSETSLAWPKALGKLVRELERAFGPIVRAVRERIEPAKTAGLRWWLFGDQPRPEDVELTADMVWAHWPETVALFRPAVDRYDREAALTVAAEKPVIAVVGDEDRLVGEYNARALADAVGGESVVVENAGHMLPLEAPVEVAAQILKLS</sequence>
<evidence type="ECO:0000256" key="1">
    <source>
        <dbReference type="SAM" id="MobiDB-lite"/>
    </source>
</evidence>
<evidence type="ECO:0000259" key="2">
    <source>
        <dbReference type="Pfam" id="PF12697"/>
    </source>
</evidence>
<dbReference type="Proteomes" id="UP000272729">
    <property type="component" value="Unassembled WGS sequence"/>
</dbReference>
<name>A0A495XIJ3_9PSEU</name>
<accession>A0A495XIJ3</accession>
<dbReference type="InterPro" id="IPR050471">
    <property type="entry name" value="AB_hydrolase"/>
</dbReference>
<dbReference type="InterPro" id="IPR000073">
    <property type="entry name" value="AB_hydrolase_1"/>
</dbReference>
<dbReference type="Gene3D" id="3.40.50.1820">
    <property type="entry name" value="alpha/beta hydrolase"/>
    <property type="match status" value="1"/>
</dbReference>
<dbReference type="PANTHER" id="PTHR43433">
    <property type="entry name" value="HYDROLASE, ALPHA/BETA FOLD FAMILY PROTEIN"/>
    <property type="match status" value="1"/>
</dbReference>
<dbReference type="EMBL" id="RBXR01000001">
    <property type="protein sequence ID" value="RKT74311.1"/>
    <property type="molecule type" value="Genomic_DNA"/>
</dbReference>
<dbReference type="SUPFAM" id="SSF53474">
    <property type="entry name" value="alpha/beta-Hydrolases"/>
    <property type="match status" value="1"/>
</dbReference>
<comment type="caution">
    <text evidence="3">The sequence shown here is derived from an EMBL/GenBank/DDBJ whole genome shotgun (WGS) entry which is preliminary data.</text>
</comment>
<keyword evidence="4" id="KW-1185">Reference proteome</keyword>
<dbReference type="InterPro" id="IPR029058">
    <property type="entry name" value="AB_hydrolase_fold"/>
</dbReference>
<feature type="compositionally biased region" description="Basic and acidic residues" evidence="1">
    <location>
        <begin position="28"/>
        <end position="39"/>
    </location>
</feature>
<dbReference type="AlphaFoldDB" id="A0A495XIJ3"/>
<feature type="domain" description="AB hydrolase-1" evidence="2">
    <location>
        <begin position="65"/>
        <end position="313"/>
    </location>
</feature>
<evidence type="ECO:0000313" key="4">
    <source>
        <dbReference type="Proteomes" id="UP000272729"/>
    </source>
</evidence>
<feature type="region of interest" description="Disordered" evidence="1">
    <location>
        <begin position="1"/>
        <end position="39"/>
    </location>
</feature>
<dbReference type="PANTHER" id="PTHR43433:SF5">
    <property type="entry name" value="AB HYDROLASE-1 DOMAIN-CONTAINING PROTEIN"/>
    <property type="match status" value="1"/>
</dbReference>
<dbReference type="GO" id="GO:0003824">
    <property type="term" value="F:catalytic activity"/>
    <property type="evidence" value="ECO:0007669"/>
    <property type="project" value="UniProtKB-ARBA"/>
</dbReference>
<dbReference type="Pfam" id="PF12697">
    <property type="entry name" value="Abhydrolase_6"/>
    <property type="match status" value="1"/>
</dbReference>
<protein>
    <submittedName>
        <fullName evidence="3">Pimeloyl-ACP methyl ester carboxylesterase</fullName>
    </submittedName>
</protein>